<gene>
    <name evidence="2" type="ORF">CXB51_018813</name>
</gene>
<sequence>MGENWSGANNFEKVEMLISISQVQMLNEIAFLEVGDVRFPIRINERGWSEELKSKDNSEYKERKQGVSVESVSESESMIGLESKKWKDGNRIDSMEGVKEKVIENVSDGNNCQKVLRELNEGDNDVASVERLAVNDVSACRHIRGLDRASEDVFNMSLALVIGPSGEQGGVVDSDKELGSLSLEGLHLSGGHSKEVLQKSPISKDIVETECGDFSLEVKEEFANVIRSRRKKKQFNKRISSMREIQDKVLSSKEKQRRDRSKRKVKSNEELRREDKVVNLSLSDSYIGNRRTVILREAKQTWEIGKKLGLSVRGDERDIIEDIMRLEEQQ</sequence>
<feature type="compositionally biased region" description="Basic and acidic residues" evidence="1">
    <location>
        <begin position="248"/>
        <end position="257"/>
    </location>
</feature>
<dbReference type="EMBL" id="JAHUZN010000007">
    <property type="protein sequence ID" value="KAG8487964.1"/>
    <property type="molecule type" value="Genomic_DNA"/>
</dbReference>
<dbReference type="Proteomes" id="UP000701853">
    <property type="component" value="Chromosome 7"/>
</dbReference>
<protein>
    <submittedName>
        <fullName evidence="2">Uncharacterized protein</fullName>
    </submittedName>
</protein>
<evidence type="ECO:0000256" key="1">
    <source>
        <dbReference type="SAM" id="MobiDB-lite"/>
    </source>
</evidence>
<accession>A0A8J5YLQ9</accession>
<dbReference type="AlphaFoldDB" id="A0A8J5YLQ9"/>
<dbReference type="OrthoDB" id="1001661at2759"/>
<evidence type="ECO:0000313" key="3">
    <source>
        <dbReference type="Proteomes" id="UP000701853"/>
    </source>
</evidence>
<keyword evidence="3" id="KW-1185">Reference proteome</keyword>
<comment type="caution">
    <text evidence="2">The sequence shown here is derived from an EMBL/GenBank/DDBJ whole genome shotgun (WGS) entry which is preliminary data.</text>
</comment>
<feature type="region of interest" description="Disordered" evidence="1">
    <location>
        <begin position="248"/>
        <end position="268"/>
    </location>
</feature>
<evidence type="ECO:0000313" key="2">
    <source>
        <dbReference type="EMBL" id="KAG8487964.1"/>
    </source>
</evidence>
<reference evidence="2 3" key="1">
    <citation type="journal article" date="2021" name="bioRxiv">
        <title>The Gossypium anomalum genome as a resource for cotton improvement and evolutionary analysis of hybrid incompatibility.</title>
        <authorList>
            <person name="Grover C.E."/>
            <person name="Yuan D."/>
            <person name="Arick M.A."/>
            <person name="Miller E.R."/>
            <person name="Hu G."/>
            <person name="Peterson D.G."/>
            <person name="Wendel J.F."/>
            <person name="Udall J.A."/>
        </authorList>
    </citation>
    <scope>NUCLEOTIDE SEQUENCE [LARGE SCALE GENOMIC DNA]</scope>
    <source>
        <strain evidence="2">JFW-Udall</strain>
        <tissue evidence="2">Leaf</tissue>
    </source>
</reference>
<organism evidence="2 3">
    <name type="scientific">Gossypium anomalum</name>
    <dbReference type="NCBI Taxonomy" id="47600"/>
    <lineage>
        <taxon>Eukaryota</taxon>
        <taxon>Viridiplantae</taxon>
        <taxon>Streptophyta</taxon>
        <taxon>Embryophyta</taxon>
        <taxon>Tracheophyta</taxon>
        <taxon>Spermatophyta</taxon>
        <taxon>Magnoliopsida</taxon>
        <taxon>eudicotyledons</taxon>
        <taxon>Gunneridae</taxon>
        <taxon>Pentapetalae</taxon>
        <taxon>rosids</taxon>
        <taxon>malvids</taxon>
        <taxon>Malvales</taxon>
        <taxon>Malvaceae</taxon>
        <taxon>Malvoideae</taxon>
        <taxon>Gossypium</taxon>
    </lineage>
</organism>
<proteinExistence type="predicted"/>
<name>A0A8J5YLQ9_9ROSI</name>